<keyword evidence="1" id="KW-0175">Coiled coil</keyword>
<name>A0A448XJ85_9PLAT</name>
<reference evidence="3" key="1">
    <citation type="submission" date="2018-11" db="EMBL/GenBank/DDBJ databases">
        <authorList>
            <consortium name="Pathogen Informatics"/>
        </authorList>
    </citation>
    <scope>NUCLEOTIDE SEQUENCE</scope>
</reference>
<feature type="coiled-coil region" evidence="1">
    <location>
        <begin position="24"/>
        <end position="58"/>
    </location>
</feature>
<comment type="caution">
    <text evidence="3">The sequence shown here is derived from an EMBL/GenBank/DDBJ whole genome shotgun (WGS) entry which is preliminary data.</text>
</comment>
<dbReference type="Proteomes" id="UP000784294">
    <property type="component" value="Unassembled WGS sequence"/>
</dbReference>
<keyword evidence="4" id="KW-1185">Reference proteome</keyword>
<dbReference type="EMBL" id="CAAALY010256515">
    <property type="protein sequence ID" value="VEL37983.1"/>
    <property type="molecule type" value="Genomic_DNA"/>
</dbReference>
<gene>
    <name evidence="3" type="ORF">PXEA_LOCUS31423</name>
</gene>
<evidence type="ECO:0000313" key="4">
    <source>
        <dbReference type="Proteomes" id="UP000784294"/>
    </source>
</evidence>
<feature type="compositionally biased region" description="Basic and acidic residues" evidence="2">
    <location>
        <begin position="59"/>
        <end position="75"/>
    </location>
</feature>
<sequence length="114" mass="13037">MKYLGILKEARERNLVERHAEWVLNCEKARAQKLEELKARQEAEAKRAEEASEALLARAAEDEVAAKERERERRTLGFGDRQTGDINGMLGPDGLPLRRGFQRGMEIEAKRSEC</sequence>
<organism evidence="3 4">
    <name type="scientific">Protopolystoma xenopodis</name>
    <dbReference type="NCBI Taxonomy" id="117903"/>
    <lineage>
        <taxon>Eukaryota</taxon>
        <taxon>Metazoa</taxon>
        <taxon>Spiralia</taxon>
        <taxon>Lophotrochozoa</taxon>
        <taxon>Platyhelminthes</taxon>
        <taxon>Monogenea</taxon>
        <taxon>Polyopisthocotylea</taxon>
        <taxon>Polystomatidea</taxon>
        <taxon>Polystomatidae</taxon>
        <taxon>Protopolystoma</taxon>
    </lineage>
</organism>
<proteinExistence type="predicted"/>
<evidence type="ECO:0000256" key="2">
    <source>
        <dbReference type="SAM" id="MobiDB-lite"/>
    </source>
</evidence>
<dbReference type="AlphaFoldDB" id="A0A448XJ85"/>
<protein>
    <submittedName>
        <fullName evidence="3">Uncharacterized protein</fullName>
    </submittedName>
</protein>
<accession>A0A448XJ85</accession>
<feature type="region of interest" description="Disordered" evidence="2">
    <location>
        <begin position="58"/>
        <end position="98"/>
    </location>
</feature>
<evidence type="ECO:0000256" key="1">
    <source>
        <dbReference type="SAM" id="Coils"/>
    </source>
</evidence>
<evidence type="ECO:0000313" key="3">
    <source>
        <dbReference type="EMBL" id="VEL37983.1"/>
    </source>
</evidence>